<dbReference type="Gene3D" id="2.160.20.10">
    <property type="entry name" value="Single-stranded right-handed beta-helix, Pectin lyase-like"/>
    <property type="match status" value="1"/>
</dbReference>
<dbReference type="Proteomes" id="UP000007881">
    <property type="component" value="Chromosome"/>
</dbReference>
<dbReference type="Pfam" id="PF13229">
    <property type="entry name" value="Beta_helix"/>
    <property type="match status" value="1"/>
</dbReference>
<protein>
    <recommendedName>
        <fullName evidence="2">Right handed beta helix domain-containing protein</fullName>
    </recommendedName>
</protein>
<dbReference type="KEGG" id="phm:PSMK_28190"/>
<evidence type="ECO:0000256" key="1">
    <source>
        <dbReference type="SAM" id="SignalP"/>
    </source>
</evidence>
<reference evidence="3 4" key="1">
    <citation type="submission" date="2012-02" db="EMBL/GenBank/DDBJ databases">
        <title>Complete genome sequence of Phycisphaera mikurensis NBRC 102666.</title>
        <authorList>
            <person name="Ankai A."/>
            <person name="Hosoyama A."/>
            <person name="Terui Y."/>
            <person name="Sekine M."/>
            <person name="Fukai R."/>
            <person name="Kato Y."/>
            <person name="Nakamura S."/>
            <person name="Yamada-Narita S."/>
            <person name="Kawakoshi A."/>
            <person name="Fukunaga Y."/>
            <person name="Yamazaki S."/>
            <person name="Fujita N."/>
        </authorList>
    </citation>
    <scope>NUCLEOTIDE SEQUENCE [LARGE SCALE GENOMIC DNA]</scope>
    <source>
        <strain evidence="4">NBRC 102666 / KCTC 22515 / FYK2301M01</strain>
    </source>
</reference>
<feature type="domain" description="Right handed beta helix" evidence="2">
    <location>
        <begin position="414"/>
        <end position="583"/>
    </location>
</feature>
<dbReference type="InterPro" id="IPR011050">
    <property type="entry name" value="Pectin_lyase_fold/virulence"/>
</dbReference>
<dbReference type="AlphaFoldDB" id="I0II90"/>
<evidence type="ECO:0000259" key="2">
    <source>
        <dbReference type="Pfam" id="PF13229"/>
    </source>
</evidence>
<keyword evidence="4" id="KW-1185">Reference proteome</keyword>
<dbReference type="RefSeq" id="WP_014438188.1">
    <property type="nucleotide sequence ID" value="NC_017080.1"/>
</dbReference>
<accession>I0II90</accession>
<dbReference type="EMBL" id="AP012338">
    <property type="protein sequence ID" value="BAM04978.1"/>
    <property type="molecule type" value="Genomic_DNA"/>
</dbReference>
<dbReference type="HOGENOM" id="CLU_311660_0_0_0"/>
<evidence type="ECO:0000313" key="4">
    <source>
        <dbReference type="Proteomes" id="UP000007881"/>
    </source>
</evidence>
<feature type="signal peptide" evidence="1">
    <location>
        <begin position="1"/>
        <end position="21"/>
    </location>
</feature>
<name>I0II90_PHYMF</name>
<dbReference type="InterPro" id="IPR012334">
    <property type="entry name" value="Pectin_lyas_fold"/>
</dbReference>
<organism evidence="3 4">
    <name type="scientific">Phycisphaera mikurensis (strain NBRC 102666 / KCTC 22515 / FYK2301M01)</name>
    <dbReference type="NCBI Taxonomy" id="1142394"/>
    <lineage>
        <taxon>Bacteria</taxon>
        <taxon>Pseudomonadati</taxon>
        <taxon>Planctomycetota</taxon>
        <taxon>Phycisphaerae</taxon>
        <taxon>Phycisphaerales</taxon>
        <taxon>Phycisphaeraceae</taxon>
        <taxon>Phycisphaera</taxon>
    </lineage>
</organism>
<evidence type="ECO:0000313" key="3">
    <source>
        <dbReference type="EMBL" id="BAM04978.1"/>
    </source>
</evidence>
<proteinExistence type="predicted"/>
<feature type="chain" id="PRO_5003628869" description="Right handed beta helix domain-containing protein" evidence="1">
    <location>
        <begin position="22"/>
        <end position="942"/>
    </location>
</feature>
<gene>
    <name evidence="3" type="ordered locus">PSMK_28190</name>
</gene>
<sequence>MHLSRFCSLGLLAAAASPAAAAGLDDLLQDLASAGAEVSTLPDLGGSEALAEALAGKRRRAVQKVAEGLNAAVYAGGGETLVVLAVAPDAVAGYLLPGGERLAFRSLGGEALQPGGLLDRRVVFATSPRDWDGLQYYTQLSPANPEPVEVTGAAVDESVAFSVVRVSAAGGAGAVATLREGLEAAADRLAAGEHVRVEVSPGLYREGGLSLPGNLGDDAAGTLVIEGVGPGEAVITGADVFSGGWTEVPDHPGVWSKPWPHRFGMGGQPWARWGYLLPAEACRAEVITVDGELYLPVMLEKFAWSDPDGAVPLDGFADGTNQPGRWEPSGVRSPEDLPEGAYGVVEAEGTVYLRPPAGTDLNAAAVESGVRPRLLSLLDRRDTVLRNLTFRHAAHHVGGAPDGSRDRAVELGGRNLVVENCRFEENAAFGLALGRAVADTTIRGSAFNANGWKGLGGGFLPENVLFDGNESSSNNWRGHMGGEHSWDAAAVKVFGVNSARGIAIRGHRSFANLTHGFWLDQSFVPYAPVEISDGRFVDNRFGAELYLEKLTGPVEIERNLVDNASGLYGVNGTSWNLHFRGNVLAASGDRTVFFLHRRGNESDYANASRDWIVADNRIEAATPDASVYLQGSTPGQYAEFVATYRGSGNLYVRPGGSRPFVGTDGRPIDLHGWRALTGQEEGSAAVAPGEGPAARIELSAEDRRRLAAANARTDRFLAIAAAVEASSGPPFERITRAVGNNVQPVSLAGRANRALLGGDAWIGGGMQLNQLGGGRSVFAGVPFDVADPAGGAEVAIALRSEKLPGVARAVEVPIGGRVEAVYVLHGAGWVDDDPAPVGAYELIYDDVDEDAAGLVIGSGGPGGPAANTEPLVGDWYGSFQPFDGRKVRHARLPANEAGVAANLYIVEIVNPRPDRAVRSLRLRSFEGRDPTLVVLGVTALRR</sequence>
<dbReference type="InterPro" id="IPR039448">
    <property type="entry name" value="Beta_helix"/>
</dbReference>
<keyword evidence="1" id="KW-0732">Signal</keyword>
<dbReference type="OrthoDB" id="580806at2"/>
<dbReference type="SUPFAM" id="SSF51126">
    <property type="entry name" value="Pectin lyase-like"/>
    <property type="match status" value="1"/>
</dbReference>
<dbReference type="eggNOG" id="COG1454">
    <property type="taxonomic scope" value="Bacteria"/>
</dbReference>